<dbReference type="Proteomes" id="UP000289193">
    <property type="component" value="Unassembled WGS sequence"/>
</dbReference>
<dbReference type="InterPro" id="IPR036909">
    <property type="entry name" value="Cyt_c-like_dom_sf"/>
</dbReference>
<evidence type="ECO:0000256" key="6">
    <source>
        <dbReference type="PROSITE-ProRule" id="PRU00433"/>
    </source>
</evidence>
<dbReference type="GO" id="GO:0008881">
    <property type="term" value="F:glutamate racemase activity"/>
    <property type="evidence" value="ECO:0007669"/>
    <property type="project" value="UniProtKB-EC"/>
</dbReference>
<name>A0AAX2ABE8_9BACT</name>
<evidence type="ECO:0000313" key="11">
    <source>
        <dbReference type="Proteomes" id="UP000253850"/>
    </source>
</evidence>
<evidence type="ECO:0000313" key="10">
    <source>
        <dbReference type="EMBL" id="RXK10618.1"/>
    </source>
</evidence>
<evidence type="ECO:0000256" key="7">
    <source>
        <dbReference type="SAM" id="SignalP"/>
    </source>
</evidence>
<dbReference type="Pfam" id="PF00034">
    <property type="entry name" value="Cytochrom_C"/>
    <property type="match status" value="1"/>
</dbReference>
<keyword evidence="12" id="KW-1185">Reference proteome</keyword>
<evidence type="ECO:0000256" key="4">
    <source>
        <dbReference type="ARBA" id="ARBA00022982"/>
    </source>
</evidence>
<evidence type="ECO:0000313" key="12">
    <source>
        <dbReference type="Proteomes" id="UP000289193"/>
    </source>
</evidence>
<feature type="chain" id="PRO_5044718544" evidence="7">
    <location>
        <begin position="21"/>
        <end position="100"/>
    </location>
</feature>
<dbReference type="EMBL" id="CP031217">
    <property type="protein sequence ID" value="AXH12456.1"/>
    <property type="molecule type" value="Genomic_DNA"/>
</dbReference>
<dbReference type="Gene3D" id="1.10.760.10">
    <property type="entry name" value="Cytochrome c-like domain"/>
    <property type="match status" value="1"/>
</dbReference>
<protein>
    <submittedName>
        <fullName evidence="9 10">Cytochrome C</fullName>
        <ecNumber evidence="9">5.1.1.3</ecNumber>
    </submittedName>
</protein>
<dbReference type="EMBL" id="PDKM01000002">
    <property type="protein sequence ID" value="RXK10618.1"/>
    <property type="molecule type" value="Genomic_DNA"/>
</dbReference>
<dbReference type="InterPro" id="IPR009056">
    <property type="entry name" value="Cyt_c-like_dom"/>
</dbReference>
<dbReference type="PROSITE" id="PS51007">
    <property type="entry name" value="CYTC"/>
    <property type="match status" value="1"/>
</dbReference>
<keyword evidence="5 6" id="KW-0408">Iron</keyword>
<dbReference type="EC" id="5.1.1.3" evidence="9"/>
<organism evidence="10 12">
    <name type="scientific">Halarcobacter bivalviorum</name>
    <dbReference type="NCBI Taxonomy" id="663364"/>
    <lineage>
        <taxon>Bacteria</taxon>
        <taxon>Pseudomonadati</taxon>
        <taxon>Campylobacterota</taxon>
        <taxon>Epsilonproteobacteria</taxon>
        <taxon>Campylobacterales</taxon>
        <taxon>Arcobacteraceae</taxon>
        <taxon>Halarcobacter</taxon>
    </lineage>
</organism>
<dbReference type="AlphaFoldDB" id="A0AAX2ABE8"/>
<keyword evidence="1" id="KW-0813">Transport</keyword>
<feature type="signal peptide" evidence="7">
    <location>
        <begin position="1"/>
        <end position="20"/>
    </location>
</feature>
<evidence type="ECO:0000256" key="3">
    <source>
        <dbReference type="ARBA" id="ARBA00022723"/>
    </source>
</evidence>
<dbReference type="KEGG" id="hbv:ABIV_1461"/>
<reference evidence="9 11" key="2">
    <citation type="submission" date="2018-07" db="EMBL/GenBank/DDBJ databases">
        <title>Complete genome of the Arcobacter bivalviorum type strain LMG 26154.</title>
        <authorList>
            <person name="Miller W.G."/>
            <person name="Yee E."/>
            <person name="Bono J.L."/>
        </authorList>
    </citation>
    <scope>NUCLEOTIDE SEQUENCE [LARGE SCALE GENOMIC DNA]</scope>
    <source>
        <strain evidence="9 11">LMG 26154</strain>
    </source>
</reference>
<proteinExistence type="predicted"/>
<keyword evidence="2 6" id="KW-0349">Heme</keyword>
<dbReference type="SUPFAM" id="SSF46626">
    <property type="entry name" value="Cytochrome c"/>
    <property type="match status" value="1"/>
</dbReference>
<evidence type="ECO:0000259" key="8">
    <source>
        <dbReference type="PROSITE" id="PS51007"/>
    </source>
</evidence>
<dbReference type="GO" id="GO:0005506">
    <property type="term" value="F:iron ion binding"/>
    <property type="evidence" value="ECO:0007669"/>
    <property type="project" value="InterPro"/>
</dbReference>
<dbReference type="GO" id="GO:0020037">
    <property type="term" value="F:heme binding"/>
    <property type="evidence" value="ECO:0007669"/>
    <property type="project" value="InterPro"/>
</dbReference>
<dbReference type="GO" id="GO:0009055">
    <property type="term" value="F:electron transfer activity"/>
    <property type="evidence" value="ECO:0007669"/>
    <property type="project" value="InterPro"/>
</dbReference>
<sequence>MKTTKILMTLAILAGTSLFASDGAKLYNSCAACHGANAEKKALGKSEIIKGWNVEKTVAALKGYKDGSYGKEMKGVMKGQVSRLSDEDIKAVAEHIATLK</sequence>
<dbReference type="PRINTS" id="PR00605">
    <property type="entry name" value="CYTCHROMECIC"/>
</dbReference>
<keyword evidence="7" id="KW-0732">Signal</keyword>
<accession>A0AAX2ABE8</accession>
<keyword evidence="3 6" id="KW-0479">Metal-binding</keyword>
<keyword evidence="4" id="KW-0249">Electron transport</keyword>
<evidence type="ECO:0000313" key="9">
    <source>
        <dbReference type="EMBL" id="AXH12456.1"/>
    </source>
</evidence>
<dbReference type="InterPro" id="IPR008168">
    <property type="entry name" value="Cyt_C_IC"/>
</dbReference>
<gene>
    <name evidence="9" type="primary">cccA3</name>
    <name evidence="9" type="ORF">ABIV_1461</name>
    <name evidence="10" type="ORF">CRV05_04890</name>
</gene>
<dbReference type="Proteomes" id="UP000253850">
    <property type="component" value="Chromosome"/>
</dbReference>
<keyword evidence="9" id="KW-0413">Isomerase</keyword>
<dbReference type="RefSeq" id="WP_114839285.1">
    <property type="nucleotide sequence ID" value="NZ_CP031217.1"/>
</dbReference>
<reference evidence="10 12" key="1">
    <citation type="submission" date="2017-10" db="EMBL/GenBank/DDBJ databases">
        <title>Genomics of the genus Arcobacter.</title>
        <authorList>
            <person name="Perez-Cataluna A."/>
            <person name="Figueras M.J."/>
        </authorList>
    </citation>
    <scope>NUCLEOTIDE SEQUENCE [LARGE SCALE GENOMIC DNA]</scope>
    <source>
        <strain evidence="10 12">CECT 7835</strain>
    </source>
</reference>
<evidence type="ECO:0000256" key="1">
    <source>
        <dbReference type="ARBA" id="ARBA00022448"/>
    </source>
</evidence>
<feature type="domain" description="Cytochrome c" evidence="8">
    <location>
        <begin position="10"/>
        <end position="100"/>
    </location>
</feature>
<evidence type="ECO:0000256" key="5">
    <source>
        <dbReference type="ARBA" id="ARBA00023004"/>
    </source>
</evidence>
<evidence type="ECO:0000256" key="2">
    <source>
        <dbReference type="ARBA" id="ARBA00022617"/>
    </source>
</evidence>